<dbReference type="PANTHER" id="PTHR40112">
    <property type="entry name" value="H2HPP ISOMERASE"/>
    <property type="match status" value="1"/>
</dbReference>
<dbReference type="InterPro" id="IPR052535">
    <property type="entry name" value="Bacilysin_H2HPP_isomerase"/>
</dbReference>
<dbReference type="InterPro" id="IPR014710">
    <property type="entry name" value="RmlC-like_jellyroll"/>
</dbReference>
<dbReference type="Pfam" id="PF07883">
    <property type="entry name" value="Cupin_2"/>
    <property type="match status" value="1"/>
</dbReference>
<organism evidence="2 3">
    <name type="scientific">Anaerotignum lactatifermentans</name>
    <dbReference type="NCBI Taxonomy" id="160404"/>
    <lineage>
        <taxon>Bacteria</taxon>
        <taxon>Bacillati</taxon>
        <taxon>Bacillota</taxon>
        <taxon>Clostridia</taxon>
        <taxon>Lachnospirales</taxon>
        <taxon>Anaerotignaceae</taxon>
        <taxon>Anaerotignum</taxon>
    </lineage>
</organism>
<protein>
    <recommendedName>
        <fullName evidence="1">Cupin type-2 domain-containing protein</fullName>
    </recommendedName>
</protein>
<dbReference type="Proteomes" id="UP000195455">
    <property type="component" value="Unassembled WGS sequence"/>
</dbReference>
<dbReference type="SUPFAM" id="SSF51182">
    <property type="entry name" value="RmlC-like cupins"/>
    <property type="match status" value="1"/>
</dbReference>
<gene>
    <name evidence="2" type="ORF">B5G26_04185</name>
</gene>
<sequence>MIMERFANWSELPAKKQEVLERKLFYGKEMMMVRNEVKPHGVLALHSHLHAQMTMVLAGACDVTMEGETFHLTTDGVVYFPPDVPYEVVNTGETTLILLDVFTPIREDFLP</sequence>
<dbReference type="InterPro" id="IPR013096">
    <property type="entry name" value="Cupin_2"/>
</dbReference>
<comment type="caution">
    <text evidence="2">The sequence shown here is derived from an EMBL/GenBank/DDBJ whole genome shotgun (WGS) entry which is preliminary data.</text>
</comment>
<dbReference type="AlphaFoldDB" id="A0A1Y3U9R0"/>
<evidence type="ECO:0000313" key="3">
    <source>
        <dbReference type="Proteomes" id="UP000195455"/>
    </source>
</evidence>
<proteinExistence type="predicted"/>
<dbReference type="Gene3D" id="2.60.120.10">
    <property type="entry name" value="Jelly Rolls"/>
    <property type="match status" value="1"/>
</dbReference>
<dbReference type="PANTHER" id="PTHR40112:SF1">
    <property type="entry name" value="H2HPP ISOMERASE"/>
    <property type="match status" value="1"/>
</dbReference>
<dbReference type="InterPro" id="IPR011051">
    <property type="entry name" value="RmlC_Cupin_sf"/>
</dbReference>
<evidence type="ECO:0000259" key="1">
    <source>
        <dbReference type="Pfam" id="PF07883"/>
    </source>
</evidence>
<dbReference type="EMBL" id="NFHM01000004">
    <property type="protein sequence ID" value="OUN44845.1"/>
    <property type="molecule type" value="Genomic_DNA"/>
</dbReference>
<dbReference type="CDD" id="cd02238">
    <property type="entry name" value="cupin_KdgF"/>
    <property type="match status" value="1"/>
</dbReference>
<feature type="domain" description="Cupin type-2" evidence="1">
    <location>
        <begin position="36"/>
        <end position="102"/>
    </location>
</feature>
<accession>A0A1Y3U9R0</accession>
<evidence type="ECO:0000313" key="2">
    <source>
        <dbReference type="EMBL" id="OUN44845.1"/>
    </source>
</evidence>
<name>A0A1Y3U9R0_9FIRM</name>
<reference evidence="3" key="1">
    <citation type="submission" date="2017-04" db="EMBL/GenBank/DDBJ databases">
        <title>Function of individual gut microbiota members based on whole genome sequencing of pure cultures obtained from chicken caecum.</title>
        <authorList>
            <person name="Medvecky M."/>
            <person name="Cejkova D."/>
            <person name="Polansky O."/>
            <person name="Karasova D."/>
            <person name="Kubasova T."/>
            <person name="Cizek A."/>
            <person name="Rychlik I."/>
        </authorList>
    </citation>
    <scope>NUCLEOTIDE SEQUENCE [LARGE SCALE GENOMIC DNA]</scope>
    <source>
        <strain evidence="3">An75</strain>
    </source>
</reference>